<dbReference type="RefSeq" id="WP_089731550.1">
    <property type="nucleotide sequence ID" value="NZ_FNIA01000003.1"/>
</dbReference>
<evidence type="ECO:0000313" key="3">
    <source>
        <dbReference type="Proteomes" id="UP000199370"/>
    </source>
</evidence>
<dbReference type="Pfam" id="PF24369">
    <property type="entry name" value="DUF7525"/>
    <property type="match status" value="1"/>
</dbReference>
<sequence length="71" mass="7183">MSQHTSGSSDKAIGFSTAFGVGAVLSAVAMAVFGIQYLGGTSSAQVAGSAAFAGAMIFSMLSVFALQWWDQ</sequence>
<feature type="transmembrane region" description="Helical" evidence="1">
    <location>
        <begin position="50"/>
        <end position="69"/>
    </location>
</feature>
<dbReference type="EMBL" id="FNIA01000003">
    <property type="protein sequence ID" value="SDM49319.1"/>
    <property type="molecule type" value="Genomic_DNA"/>
</dbReference>
<dbReference type="Proteomes" id="UP000199370">
    <property type="component" value="Unassembled WGS sequence"/>
</dbReference>
<dbReference type="InterPro" id="IPR055947">
    <property type="entry name" value="DUF7525"/>
</dbReference>
<dbReference type="AlphaFoldDB" id="A0A1G9TNC5"/>
<keyword evidence="1" id="KW-0812">Transmembrane</keyword>
<proteinExistence type="predicted"/>
<accession>A0A1G9TNC5</accession>
<organism evidence="2 3">
    <name type="scientific">Haloarchaeobius iranensis</name>
    <dbReference type="NCBI Taxonomy" id="996166"/>
    <lineage>
        <taxon>Archaea</taxon>
        <taxon>Methanobacteriati</taxon>
        <taxon>Methanobacteriota</taxon>
        <taxon>Stenosarchaea group</taxon>
        <taxon>Halobacteria</taxon>
        <taxon>Halobacteriales</taxon>
        <taxon>Halorubellaceae</taxon>
        <taxon>Haloarchaeobius</taxon>
    </lineage>
</organism>
<keyword evidence="1" id="KW-0472">Membrane</keyword>
<keyword evidence="3" id="KW-1185">Reference proteome</keyword>
<gene>
    <name evidence="2" type="ORF">SAMN05192554_10336</name>
</gene>
<keyword evidence="1" id="KW-1133">Transmembrane helix</keyword>
<feature type="transmembrane region" description="Helical" evidence="1">
    <location>
        <begin position="12"/>
        <end position="38"/>
    </location>
</feature>
<evidence type="ECO:0000313" key="2">
    <source>
        <dbReference type="EMBL" id="SDM49319.1"/>
    </source>
</evidence>
<reference evidence="2 3" key="1">
    <citation type="submission" date="2016-10" db="EMBL/GenBank/DDBJ databases">
        <authorList>
            <person name="de Groot N.N."/>
        </authorList>
    </citation>
    <scope>NUCLEOTIDE SEQUENCE [LARGE SCALE GENOMIC DNA]</scope>
    <source>
        <strain evidence="3">EB21,IBRC-M 10013,KCTC 4048</strain>
    </source>
</reference>
<protein>
    <submittedName>
        <fullName evidence="2">Uncharacterized protein</fullName>
    </submittedName>
</protein>
<name>A0A1G9TNC5_9EURY</name>
<dbReference type="STRING" id="996166.SAMN05192554_10336"/>
<evidence type="ECO:0000256" key="1">
    <source>
        <dbReference type="SAM" id="Phobius"/>
    </source>
</evidence>